<sequence>MWAFFELLIFTYEDIDCDLDGIFAVPYFALFWHVTHADSSPHVDLNLHFLLLSCWQCNVKVIDMKRRHEDA</sequence>
<reference evidence="1 2" key="1">
    <citation type="submission" date="2021-03" db="EMBL/GenBank/DDBJ databases">
        <title>Genomic Encyclopedia of Type Strains, Phase IV (KMG-IV): sequencing the most valuable type-strain genomes for metagenomic binning, comparative biology and taxonomic classification.</title>
        <authorList>
            <person name="Goeker M."/>
        </authorList>
    </citation>
    <scope>NUCLEOTIDE SEQUENCE [LARGE SCALE GENOMIC DNA]</scope>
    <source>
        <strain evidence="1 2">DSM 15596</strain>
    </source>
</reference>
<gene>
    <name evidence="1" type="ORF">J2Z18_002847</name>
</gene>
<name>A0ABS4FBX1_9BACL</name>
<keyword evidence="2" id="KW-1185">Reference proteome</keyword>
<comment type="caution">
    <text evidence="1">The sequence shown here is derived from an EMBL/GenBank/DDBJ whole genome shotgun (WGS) entry which is preliminary data.</text>
</comment>
<evidence type="ECO:0000313" key="2">
    <source>
        <dbReference type="Proteomes" id="UP000706926"/>
    </source>
</evidence>
<dbReference type="EMBL" id="JAGGKI010000006">
    <property type="protein sequence ID" value="MBP1893744.1"/>
    <property type="molecule type" value="Genomic_DNA"/>
</dbReference>
<proteinExistence type="predicted"/>
<protein>
    <submittedName>
        <fullName evidence="1">Uncharacterized protein</fullName>
    </submittedName>
</protein>
<dbReference type="Proteomes" id="UP000706926">
    <property type="component" value="Unassembled WGS sequence"/>
</dbReference>
<evidence type="ECO:0000313" key="1">
    <source>
        <dbReference type="EMBL" id="MBP1893744.1"/>
    </source>
</evidence>
<accession>A0ABS4FBX1</accession>
<organism evidence="1 2">
    <name type="scientific">Paenibacillus lactis</name>
    <dbReference type="NCBI Taxonomy" id="228574"/>
    <lineage>
        <taxon>Bacteria</taxon>
        <taxon>Bacillati</taxon>
        <taxon>Bacillota</taxon>
        <taxon>Bacilli</taxon>
        <taxon>Bacillales</taxon>
        <taxon>Paenibacillaceae</taxon>
        <taxon>Paenibacillus</taxon>
    </lineage>
</organism>